<evidence type="ECO:0000313" key="3">
    <source>
        <dbReference type="Proteomes" id="UP001589862"/>
    </source>
</evidence>
<reference evidence="2 3" key="1">
    <citation type="submission" date="2024-09" db="EMBL/GenBank/DDBJ databases">
        <authorList>
            <person name="Sun Q."/>
            <person name="Mori K."/>
        </authorList>
    </citation>
    <scope>NUCLEOTIDE SEQUENCE [LARGE SCALE GENOMIC DNA]</scope>
    <source>
        <strain evidence="2 3">NCAIM B.02604</strain>
    </source>
</reference>
<dbReference type="EMBL" id="JBHLUB010000020">
    <property type="protein sequence ID" value="MFC0581597.1"/>
    <property type="molecule type" value="Genomic_DNA"/>
</dbReference>
<dbReference type="SUPFAM" id="SSF55469">
    <property type="entry name" value="FMN-dependent nitroreductase-like"/>
    <property type="match status" value="1"/>
</dbReference>
<evidence type="ECO:0000259" key="1">
    <source>
        <dbReference type="Pfam" id="PF00881"/>
    </source>
</evidence>
<dbReference type="Gene3D" id="3.40.109.10">
    <property type="entry name" value="NADH Oxidase"/>
    <property type="match status" value="1"/>
</dbReference>
<gene>
    <name evidence="2" type="ORF">ACFFFR_04245</name>
</gene>
<dbReference type="Proteomes" id="UP001589862">
    <property type="component" value="Unassembled WGS sequence"/>
</dbReference>
<feature type="domain" description="Nitroreductase" evidence="1">
    <location>
        <begin position="26"/>
        <end position="181"/>
    </location>
</feature>
<dbReference type="GO" id="GO:0035527">
    <property type="term" value="F:3-hydroxypropionate dehydrogenase (NADP+) activity"/>
    <property type="evidence" value="ECO:0007669"/>
    <property type="project" value="UniProtKB-EC"/>
</dbReference>
<organism evidence="2 3">
    <name type="scientific">Micrococcoides hystricis</name>
    <dbReference type="NCBI Taxonomy" id="1572761"/>
    <lineage>
        <taxon>Bacteria</taxon>
        <taxon>Bacillati</taxon>
        <taxon>Actinomycetota</taxon>
        <taxon>Actinomycetes</taxon>
        <taxon>Micrococcales</taxon>
        <taxon>Micrococcaceae</taxon>
        <taxon>Micrococcoides</taxon>
    </lineage>
</organism>
<protein>
    <submittedName>
        <fullName evidence="2">Malonic semialdehyde reductase</fullName>
        <ecNumber evidence="2">1.1.1.298</ecNumber>
    </submittedName>
</protein>
<dbReference type="NCBIfam" id="NF003768">
    <property type="entry name" value="PRK05365.1"/>
    <property type="match status" value="1"/>
</dbReference>
<evidence type="ECO:0000313" key="2">
    <source>
        <dbReference type="EMBL" id="MFC0581597.1"/>
    </source>
</evidence>
<keyword evidence="3" id="KW-1185">Reference proteome</keyword>
<dbReference type="EC" id="1.1.1.298" evidence="2"/>
<dbReference type="PANTHER" id="PTHR43543">
    <property type="entry name" value="MALONIC SEMIALDEHYDE REDUCTASE RUTE-RELATED"/>
    <property type="match status" value="1"/>
</dbReference>
<dbReference type="InterPro" id="IPR000415">
    <property type="entry name" value="Nitroreductase-like"/>
</dbReference>
<sequence length="204" mass="22618">MTQHQSLTSPELLSAEALDRLFHEARSINSFSGPALTEEEMRHVYDLTKMPPTMMNTQPLRVTWVVSEEARQKLAGTMQGGNAAKTLAAPSSAVLSFDTDFHEHIPFLFPHAPERKEFFADAGPRAERARENGWLQAGYFILAVRSIGHHAGPITGVDFAAVDELFNGGTAKRAFMVVNIGQPGQDAYFDRLPRFDFKTANEIV</sequence>
<keyword evidence="2" id="KW-0560">Oxidoreductase</keyword>
<dbReference type="InterPro" id="IPR050461">
    <property type="entry name" value="Nitroreductase_HadB/RutE"/>
</dbReference>
<comment type="caution">
    <text evidence="2">The sequence shown here is derived from an EMBL/GenBank/DDBJ whole genome shotgun (WGS) entry which is preliminary data.</text>
</comment>
<dbReference type="RefSeq" id="WP_377458287.1">
    <property type="nucleotide sequence ID" value="NZ_JBHLUB010000020.1"/>
</dbReference>
<dbReference type="Pfam" id="PF00881">
    <property type="entry name" value="Nitroreductase"/>
    <property type="match status" value="1"/>
</dbReference>
<dbReference type="InterPro" id="IPR029479">
    <property type="entry name" value="Nitroreductase"/>
</dbReference>
<proteinExistence type="predicted"/>
<name>A0ABV6PB27_9MICC</name>
<dbReference type="PANTHER" id="PTHR43543:SF1">
    <property type="entry name" value="MALONIC SEMIALDEHYDE REDUCTASE RUTE-RELATED"/>
    <property type="match status" value="1"/>
</dbReference>
<accession>A0ABV6PB27</accession>